<dbReference type="Proteomes" id="UP000031938">
    <property type="component" value="Unassembled WGS sequence"/>
</dbReference>
<dbReference type="PATRIC" id="fig|889306.3.peg.2508"/>
<gene>
    <name evidence="1" type="ORF">KP78_24950</name>
</gene>
<dbReference type="InterPro" id="IPR024702">
    <property type="entry name" value="Uncharacterised_YmfJ"/>
</dbReference>
<dbReference type="InterPro" id="IPR021637">
    <property type="entry name" value="DUF3243"/>
</dbReference>
<dbReference type="STRING" id="889306.KP78_24950"/>
<dbReference type="Gene3D" id="1.10.760.20">
    <property type="entry name" value="Protein of unknown function DUF3243"/>
    <property type="match status" value="1"/>
</dbReference>
<reference evidence="1 2" key="1">
    <citation type="submission" date="2015-01" db="EMBL/GenBank/DDBJ databases">
        <title>Genome sequencing of Jeotgalibacillus soli.</title>
        <authorList>
            <person name="Goh K.M."/>
            <person name="Chan K.-G."/>
            <person name="Yaakop A.S."/>
            <person name="Ee R."/>
            <person name="Gan H.M."/>
            <person name="Chan C.S."/>
        </authorList>
    </citation>
    <scope>NUCLEOTIDE SEQUENCE [LARGE SCALE GENOMIC DNA]</scope>
    <source>
        <strain evidence="1 2">P9</strain>
    </source>
</reference>
<name>A0A0C2VKH3_9BACL</name>
<dbReference type="PIRSF" id="PIRSF004764">
    <property type="entry name" value="YmfJ"/>
    <property type="match status" value="1"/>
</dbReference>
<dbReference type="OrthoDB" id="2382009at2"/>
<keyword evidence="2" id="KW-1185">Reference proteome</keyword>
<comment type="caution">
    <text evidence="1">The sequence shown here is derived from an EMBL/GenBank/DDBJ whole genome shotgun (WGS) entry which is preliminary data.</text>
</comment>
<dbReference type="RefSeq" id="WP_041089173.1">
    <property type="nucleotide sequence ID" value="NZ_JXRP01000018.1"/>
</dbReference>
<organism evidence="1 2">
    <name type="scientific">Jeotgalibacillus soli</name>
    <dbReference type="NCBI Taxonomy" id="889306"/>
    <lineage>
        <taxon>Bacteria</taxon>
        <taxon>Bacillati</taxon>
        <taxon>Bacillota</taxon>
        <taxon>Bacilli</taxon>
        <taxon>Bacillales</taxon>
        <taxon>Caryophanaceae</taxon>
        <taxon>Jeotgalibacillus</taxon>
    </lineage>
</organism>
<evidence type="ECO:0000313" key="1">
    <source>
        <dbReference type="EMBL" id="KIL44951.1"/>
    </source>
</evidence>
<evidence type="ECO:0008006" key="3">
    <source>
        <dbReference type="Google" id="ProtNLM"/>
    </source>
</evidence>
<dbReference type="Pfam" id="PF11588">
    <property type="entry name" value="DUF3243"/>
    <property type="match status" value="1"/>
</dbReference>
<evidence type="ECO:0000313" key="2">
    <source>
        <dbReference type="Proteomes" id="UP000031938"/>
    </source>
</evidence>
<proteinExistence type="predicted"/>
<sequence>MSVLDNWQQWTSFLGDRVIHAKEDGMKREAMTDIAVKLGGYLSNNVEPKNEQERVMKDLWSVAKEDEQHVLANLMIRLVQQRKTH</sequence>
<dbReference type="EMBL" id="JXRP01000018">
    <property type="protein sequence ID" value="KIL44951.1"/>
    <property type="molecule type" value="Genomic_DNA"/>
</dbReference>
<dbReference type="InterPro" id="IPR038292">
    <property type="entry name" value="YmfJ/YflH_sf"/>
</dbReference>
<accession>A0A0C2VKH3</accession>
<protein>
    <recommendedName>
        <fullName evidence="3">DUF3243 domain-containing protein</fullName>
    </recommendedName>
</protein>
<dbReference type="AlphaFoldDB" id="A0A0C2VKH3"/>